<sequence length="226" mass="23998">MDAAEIGAYRQKLGEVELALSADPDNAELRQLRSEIEDLLALSAQLVQAEPAPARPARDSAPASSAREQRQWQIGEACEARYTDGRYYPARVVAVRPGGAYQVAFVGYGDMQDTRAAEMRPAGRTADGRVAKPDRPDKPSKPGKPGKPGKPDKPTKPAQPGAASSQQAWLKFAHGGAKKGRLKAKAINTRSIFKSPETATGRVGVSNSGRGMTQNPAPPRPPPPAA</sequence>
<dbReference type="SUPFAM" id="SSF63748">
    <property type="entry name" value="Tudor/PWWP/MBT"/>
    <property type="match status" value="1"/>
</dbReference>
<evidence type="ECO:0000256" key="3">
    <source>
        <dbReference type="SAM" id="MobiDB-lite"/>
    </source>
</evidence>
<name>A0A9W8HEF6_9FUNG</name>
<feature type="compositionally biased region" description="Low complexity" evidence="3">
    <location>
        <begin position="156"/>
        <end position="168"/>
    </location>
</feature>
<protein>
    <recommendedName>
        <fullName evidence="4">Tudor domain-containing protein</fullName>
    </recommendedName>
</protein>
<dbReference type="InterPro" id="IPR002999">
    <property type="entry name" value="Tudor"/>
</dbReference>
<feature type="region of interest" description="Disordered" evidence="3">
    <location>
        <begin position="49"/>
        <end position="71"/>
    </location>
</feature>
<organism evidence="5 6">
    <name type="scientific">Coemansia javaensis</name>
    <dbReference type="NCBI Taxonomy" id="2761396"/>
    <lineage>
        <taxon>Eukaryota</taxon>
        <taxon>Fungi</taxon>
        <taxon>Fungi incertae sedis</taxon>
        <taxon>Zoopagomycota</taxon>
        <taxon>Kickxellomycotina</taxon>
        <taxon>Kickxellomycetes</taxon>
        <taxon>Kickxellales</taxon>
        <taxon>Kickxellaceae</taxon>
        <taxon>Coemansia</taxon>
    </lineage>
</organism>
<feature type="compositionally biased region" description="Polar residues" evidence="3">
    <location>
        <begin position="205"/>
        <end position="215"/>
    </location>
</feature>
<dbReference type="PROSITE" id="PS50304">
    <property type="entry name" value="TUDOR"/>
    <property type="match status" value="1"/>
</dbReference>
<dbReference type="Gene3D" id="2.30.30.140">
    <property type="match status" value="1"/>
</dbReference>
<evidence type="ECO:0000313" key="6">
    <source>
        <dbReference type="Proteomes" id="UP001140217"/>
    </source>
</evidence>
<dbReference type="Proteomes" id="UP001140217">
    <property type="component" value="Unassembled WGS sequence"/>
</dbReference>
<dbReference type="PANTHER" id="PTHR46297">
    <property type="entry name" value="ZINC FINGER CCCH-TYPE WITH G PATCH DOMAIN-CONTAINING PROTEIN"/>
    <property type="match status" value="1"/>
</dbReference>
<dbReference type="OrthoDB" id="79171at2759"/>
<evidence type="ECO:0000259" key="4">
    <source>
        <dbReference type="PROSITE" id="PS50304"/>
    </source>
</evidence>
<reference evidence="5" key="1">
    <citation type="submission" date="2022-07" db="EMBL/GenBank/DDBJ databases">
        <title>Phylogenomic reconstructions and comparative analyses of Kickxellomycotina fungi.</title>
        <authorList>
            <person name="Reynolds N.K."/>
            <person name="Stajich J.E."/>
            <person name="Barry K."/>
            <person name="Grigoriev I.V."/>
            <person name="Crous P."/>
            <person name="Smith M.E."/>
        </authorList>
    </citation>
    <scope>NUCLEOTIDE SEQUENCE</scope>
    <source>
        <strain evidence="5">NBRC 105414</strain>
    </source>
</reference>
<dbReference type="GO" id="GO:0005634">
    <property type="term" value="C:nucleus"/>
    <property type="evidence" value="ECO:0007669"/>
    <property type="project" value="UniProtKB-SubCell"/>
</dbReference>
<comment type="subcellular location">
    <subcellularLocation>
        <location evidence="1">Nucleus</location>
    </subcellularLocation>
</comment>
<evidence type="ECO:0000313" key="5">
    <source>
        <dbReference type="EMBL" id="KAJ2783131.1"/>
    </source>
</evidence>
<dbReference type="AlphaFoldDB" id="A0A9W8HEF6"/>
<feature type="compositionally biased region" description="Pro residues" evidence="3">
    <location>
        <begin position="216"/>
        <end position="226"/>
    </location>
</feature>
<keyword evidence="2" id="KW-0539">Nucleus</keyword>
<dbReference type="SMART" id="SM00333">
    <property type="entry name" value="TUDOR"/>
    <property type="match status" value="1"/>
</dbReference>
<proteinExistence type="predicted"/>
<accession>A0A9W8HEF6</accession>
<evidence type="ECO:0000256" key="1">
    <source>
        <dbReference type="ARBA" id="ARBA00004123"/>
    </source>
</evidence>
<evidence type="ECO:0000256" key="2">
    <source>
        <dbReference type="ARBA" id="ARBA00023242"/>
    </source>
</evidence>
<keyword evidence="6" id="KW-1185">Reference proteome</keyword>
<comment type="caution">
    <text evidence="5">The sequence shown here is derived from an EMBL/GenBank/DDBJ whole genome shotgun (WGS) entry which is preliminary data.</text>
</comment>
<feature type="compositionally biased region" description="Basic and acidic residues" evidence="3">
    <location>
        <begin position="126"/>
        <end position="140"/>
    </location>
</feature>
<feature type="region of interest" description="Disordered" evidence="3">
    <location>
        <begin position="117"/>
        <end position="226"/>
    </location>
</feature>
<dbReference type="EMBL" id="JANBUL010000054">
    <property type="protein sequence ID" value="KAJ2783131.1"/>
    <property type="molecule type" value="Genomic_DNA"/>
</dbReference>
<gene>
    <name evidence="5" type="ORF">H4R18_001879</name>
</gene>
<feature type="domain" description="Tudor" evidence="4">
    <location>
        <begin position="71"/>
        <end position="129"/>
    </location>
</feature>